<sequence length="105" mass="11471">MTSKQHDQAEGFAELLEIAGSSLVWNDHPFTALIRTLQPKAEGFDLTPGDDNAVGVRAFVSAFPDGLPVVGDGFEDELGARYRVTRIIRTPGDLTVNFECEISYV</sequence>
<dbReference type="RefSeq" id="WP_185674782.1">
    <property type="nucleotide sequence ID" value="NZ_JACHVB010000014.1"/>
</dbReference>
<dbReference type="Proteomes" id="UP000546464">
    <property type="component" value="Unassembled WGS sequence"/>
</dbReference>
<evidence type="ECO:0000313" key="2">
    <source>
        <dbReference type="Proteomes" id="UP000546464"/>
    </source>
</evidence>
<gene>
    <name evidence="1" type="ORF">H5P28_05865</name>
</gene>
<organism evidence="1 2">
    <name type="scientific">Ruficoccus amylovorans</name>
    <dbReference type="NCBI Taxonomy" id="1804625"/>
    <lineage>
        <taxon>Bacteria</taxon>
        <taxon>Pseudomonadati</taxon>
        <taxon>Verrucomicrobiota</taxon>
        <taxon>Opitutia</taxon>
        <taxon>Puniceicoccales</taxon>
        <taxon>Cerasicoccaceae</taxon>
        <taxon>Ruficoccus</taxon>
    </lineage>
</organism>
<reference evidence="1 2" key="1">
    <citation type="submission" date="2020-07" db="EMBL/GenBank/DDBJ databases">
        <authorList>
            <person name="Feng X."/>
        </authorList>
    </citation>
    <scope>NUCLEOTIDE SEQUENCE [LARGE SCALE GENOMIC DNA]</scope>
    <source>
        <strain evidence="1 2">JCM31066</strain>
    </source>
</reference>
<dbReference type="AlphaFoldDB" id="A0A842HBE5"/>
<keyword evidence="2" id="KW-1185">Reference proteome</keyword>
<dbReference type="EMBL" id="JACHVB010000014">
    <property type="protein sequence ID" value="MBC2593783.1"/>
    <property type="molecule type" value="Genomic_DNA"/>
</dbReference>
<protein>
    <submittedName>
        <fullName evidence="1">Uncharacterized protein</fullName>
    </submittedName>
</protein>
<name>A0A842HBE5_9BACT</name>
<comment type="caution">
    <text evidence="1">The sequence shown here is derived from an EMBL/GenBank/DDBJ whole genome shotgun (WGS) entry which is preliminary data.</text>
</comment>
<evidence type="ECO:0000313" key="1">
    <source>
        <dbReference type="EMBL" id="MBC2593783.1"/>
    </source>
</evidence>
<accession>A0A842HBE5</accession>
<proteinExistence type="predicted"/>